<feature type="transmembrane region" description="Helical" evidence="2">
    <location>
        <begin position="84"/>
        <end position="105"/>
    </location>
</feature>
<feature type="transmembrane region" description="Helical" evidence="2">
    <location>
        <begin position="18"/>
        <end position="37"/>
    </location>
</feature>
<gene>
    <name evidence="3" type="ORF">INT45_012646</name>
</gene>
<comment type="caution">
    <text evidence="3">The sequence shown here is derived from an EMBL/GenBank/DDBJ whole genome shotgun (WGS) entry which is preliminary data.</text>
</comment>
<feature type="transmembrane region" description="Helical" evidence="2">
    <location>
        <begin position="126"/>
        <end position="144"/>
    </location>
</feature>
<keyword evidence="2" id="KW-0472">Membrane</keyword>
<evidence type="ECO:0000256" key="2">
    <source>
        <dbReference type="SAM" id="Phobius"/>
    </source>
</evidence>
<proteinExistence type="predicted"/>
<dbReference type="Proteomes" id="UP000646827">
    <property type="component" value="Unassembled WGS sequence"/>
</dbReference>
<evidence type="ECO:0000313" key="4">
    <source>
        <dbReference type="Proteomes" id="UP000646827"/>
    </source>
</evidence>
<dbReference type="OrthoDB" id="3210850at2759"/>
<dbReference type="PANTHER" id="PTHR38848:SF3">
    <property type="entry name" value="G-PROTEIN COUPLED RECEPTORS FAMILY 3 PROFILE DOMAIN-CONTAINING PROTEIN"/>
    <property type="match status" value="1"/>
</dbReference>
<accession>A0A8H7S2C8</accession>
<name>A0A8H7S2C8_9FUNG</name>
<keyword evidence="2" id="KW-0812">Transmembrane</keyword>
<feature type="transmembrane region" description="Helical" evidence="2">
    <location>
        <begin position="211"/>
        <end position="230"/>
    </location>
</feature>
<evidence type="ECO:0000313" key="3">
    <source>
        <dbReference type="EMBL" id="KAG2221395.1"/>
    </source>
</evidence>
<feature type="transmembrane region" description="Helical" evidence="2">
    <location>
        <begin position="49"/>
        <end position="72"/>
    </location>
</feature>
<dbReference type="EMBL" id="JAEPRB010000110">
    <property type="protein sequence ID" value="KAG2221395.1"/>
    <property type="molecule type" value="Genomic_DNA"/>
</dbReference>
<keyword evidence="2" id="KW-1133">Transmembrane helix</keyword>
<feature type="transmembrane region" description="Helical" evidence="2">
    <location>
        <begin position="172"/>
        <end position="190"/>
    </location>
</feature>
<dbReference type="PANTHER" id="PTHR38848">
    <property type="entry name" value="G-PROTEIN COUPLED RECEPTORS FAMILY 3 PROFILE DOMAIN-CONTAINING PROTEIN"/>
    <property type="match status" value="1"/>
</dbReference>
<dbReference type="AlphaFoldDB" id="A0A8H7S2C8"/>
<evidence type="ECO:0000256" key="1">
    <source>
        <dbReference type="SAM" id="MobiDB-lite"/>
    </source>
</evidence>
<protein>
    <submittedName>
        <fullName evidence="3">Uncharacterized protein</fullName>
    </submittedName>
</protein>
<feature type="region of interest" description="Disordered" evidence="1">
    <location>
        <begin position="266"/>
        <end position="291"/>
    </location>
</feature>
<organism evidence="3 4">
    <name type="scientific">Circinella minor</name>
    <dbReference type="NCBI Taxonomy" id="1195481"/>
    <lineage>
        <taxon>Eukaryota</taxon>
        <taxon>Fungi</taxon>
        <taxon>Fungi incertae sedis</taxon>
        <taxon>Mucoromycota</taxon>
        <taxon>Mucoromycotina</taxon>
        <taxon>Mucoromycetes</taxon>
        <taxon>Mucorales</taxon>
        <taxon>Lichtheimiaceae</taxon>
        <taxon>Circinella</taxon>
    </lineage>
</organism>
<keyword evidence="4" id="KW-1185">Reference proteome</keyword>
<reference evidence="3 4" key="1">
    <citation type="submission" date="2020-12" db="EMBL/GenBank/DDBJ databases">
        <title>Metabolic potential, ecology and presence of endohyphal bacteria is reflected in genomic diversity of Mucoromycotina.</title>
        <authorList>
            <person name="Muszewska A."/>
            <person name="Okrasinska A."/>
            <person name="Steczkiewicz K."/>
            <person name="Drgas O."/>
            <person name="Orlowska M."/>
            <person name="Perlinska-Lenart U."/>
            <person name="Aleksandrzak-Piekarczyk T."/>
            <person name="Szatraj K."/>
            <person name="Zielenkiewicz U."/>
            <person name="Pilsyk S."/>
            <person name="Malc E."/>
            <person name="Mieczkowski P."/>
            <person name="Kruszewska J.S."/>
            <person name="Biernat P."/>
            <person name="Pawlowska J."/>
        </authorList>
    </citation>
    <scope>NUCLEOTIDE SEQUENCE [LARGE SCALE GENOMIC DNA]</scope>
    <source>
        <strain evidence="3 4">CBS 142.35</strain>
    </source>
</reference>
<sequence length="361" mass="41031">MDNVAAHSSRDGPDALEIMSEVISLMCMTILGFLLGAKSKRESLVNLTYGRILVFVVYMLSWSFAVTSMVSVSTNNYNITSCTLAMLACDVFYASSKIVIYMWLIERVHVVTAKRTTRFKSWQYRFHIMVLIPYIGIFVLMLMFRNIYLLDSGECVIGLKWVASMPLMCYDFFLNLYLTYLFVKPLLSIGRKAGRENWRETRLYKLTKRTLIASLVCLLVSLANVMSIVISRGHLRGLVCLSCCTLDVTINVMTIHWVTTSSSRMSARHAGAKESEEPNENTECGASPHQTREIANNSTTNFSAREKFNFQHHPSPIRDDVLYHIQHHHQQQQLQDSDDSLSIGSIQVSQSSVKPLHEFSL</sequence>